<organism evidence="1 2">
    <name type="scientific">Gloeothece verrucosa (strain PCC 7822)</name>
    <name type="common">Cyanothece sp. (strain PCC 7822)</name>
    <dbReference type="NCBI Taxonomy" id="497965"/>
    <lineage>
        <taxon>Bacteria</taxon>
        <taxon>Bacillati</taxon>
        <taxon>Cyanobacteriota</taxon>
        <taxon>Cyanophyceae</taxon>
        <taxon>Oscillatoriophycideae</taxon>
        <taxon>Chroococcales</taxon>
        <taxon>Aphanothecaceae</taxon>
        <taxon>Gloeothece</taxon>
        <taxon>Gloeothece verrucosa</taxon>
    </lineage>
</organism>
<dbReference type="STRING" id="497965.Cyan7822_1707"/>
<dbReference type="Proteomes" id="UP000008206">
    <property type="component" value="Chromosome"/>
</dbReference>
<proteinExistence type="predicted"/>
<gene>
    <name evidence="1" type="ordered locus">Cyan7822_1707</name>
</gene>
<protein>
    <submittedName>
        <fullName evidence="1">Uncharacterized protein</fullName>
    </submittedName>
</protein>
<dbReference type="EMBL" id="CP002198">
    <property type="protein sequence ID" value="ADN13695.1"/>
    <property type="molecule type" value="Genomic_DNA"/>
</dbReference>
<dbReference type="HOGENOM" id="CLU_2664975_0_0_3"/>
<name>E0U7J9_GLOV7</name>
<reference evidence="2" key="1">
    <citation type="journal article" date="2011" name="MBio">
        <title>Novel metabolic attributes of the genus Cyanothece, comprising a group of unicellular nitrogen-fixing Cyanobacteria.</title>
        <authorList>
            <person name="Bandyopadhyay A."/>
            <person name="Elvitigala T."/>
            <person name="Welsh E."/>
            <person name="Stockel J."/>
            <person name="Liberton M."/>
            <person name="Min H."/>
            <person name="Sherman L.A."/>
            <person name="Pakrasi H.B."/>
        </authorList>
    </citation>
    <scope>NUCLEOTIDE SEQUENCE [LARGE SCALE GENOMIC DNA]</scope>
    <source>
        <strain evidence="2">PCC 7822</strain>
    </source>
</reference>
<dbReference type="KEGG" id="cyj:Cyan7822_1707"/>
<dbReference type="AlphaFoldDB" id="E0U7J9"/>
<sequence length="75" mass="9226">MLFLYKYLDINKLDFVDKCNIHSFFKYGSLQSFNKKLIKNDNYLKFNKFVKKLFYQIAFNEIIKSEYHTYPTKFS</sequence>
<keyword evidence="2" id="KW-1185">Reference proteome</keyword>
<evidence type="ECO:0000313" key="2">
    <source>
        <dbReference type="Proteomes" id="UP000008206"/>
    </source>
</evidence>
<accession>E0U7J9</accession>
<evidence type="ECO:0000313" key="1">
    <source>
        <dbReference type="EMBL" id="ADN13695.1"/>
    </source>
</evidence>